<dbReference type="EMBL" id="JAUKUA010000003">
    <property type="protein sequence ID" value="KAK0719934.1"/>
    <property type="molecule type" value="Genomic_DNA"/>
</dbReference>
<gene>
    <name evidence="1" type="ORF">B0H67DRAFT_574631</name>
</gene>
<accession>A0AA40AQ43</accession>
<feature type="non-terminal residue" evidence="1">
    <location>
        <position position="1"/>
    </location>
</feature>
<proteinExistence type="predicted"/>
<keyword evidence="2" id="KW-1185">Reference proteome</keyword>
<reference evidence="1" key="1">
    <citation type="submission" date="2023-06" db="EMBL/GenBank/DDBJ databases">
        <title>Genome-scale phylogeny and comparative genomics of the fungal order Sordariales.</title>
        <authorList>
            <consortium name="Lawrence Berkeley National Laboratory"/>
            <person name="Hensen N."/>
            <person name="Bonometti L."/>
            <person name="Westerberg I."/>
            <person name="Brannstrom I.O."/>
            <person name="Guillou S."/>
            <person name="Cros-Aarteil S."/>
            <person name="Calhoun S."/>
            <person name="Haridas S."/>
            <person name="Kuo A."/>
            <person name="Mondo S."/>
            <person name="Pangilinan J."/>
            <person name="Riley R."/>
            <person name="Labutti K."/>
            <person name="Andreopoulos B."/>
            <person name="Lipzen A."/>
            <person name="Chen C."/>
            <person name="Yanf M."/>
            <person name="Daum C."/>
            <person name="Ng V."/>
            <person name="Clum A."/>
            <person name="Steindorff A."/>
            <person name="Ohm R."/>
            <person name="Martin F."/>
            <person name="Silar P."/>
            <person name="Natvig D."/>
            <person name="Lalanne C."/>
            <person name="Gautier V."/>
            <person name="Ament-Velasquez S.L."/>
            <person name="Kruys A."/>
            <person name="Hutchinson M.I."/>
            <person name="Powell A.J."/>
            <person name="Barry K."/>
            <person name="Miller A.N."/>
            <person name="Grigoriev I.V."/>
            <person name="Debuchy R."/>
            <person name="Gladieux P."/>
            <person name="Thoren M.H."/>
            <person name="Johannesson H."/>
        </authorList>
    </citation>
    <scope>NUCLEOTIDE SEQUENCE</scope>
    <source>
        <strain evidence="1">SMH4607-1</strain>
    </source>
</reference>
<name>A0AA40AQ43_9PEZI</name>
<sequence>RRGYKSSTRVGFVAPLGNTKEDDYYRNDSPVEGGMRLAKMMLRLALRQRESVCDSRGVAY</sequence>
<protein>
    <submittedName>
        <fullName evidence="1">Uncharacterized protein</fullName>
    </submittedName>
</protein>
<evidence type="ECO:0000313" key="2">
    <source>
        <dbReference type="Proteomes" id="UP001172102"/>
    </source>
</evidence>
<dbReference type="AlphaFoldDB" id="A0AA40AQ43"/>
<evidence type="ECO:0000313" key="1">
    <source>
        <dbReference type="EMBL" id="KAK0719934.1"/>
    </source>
</evidence>
<dbReference type="Proteomes" id="UP001172102">
    <property type="component" value="Unassembled WGS sequence"/>
</dbReference>
<organism evidence="1 2">
    <name type="scientific">Lasiosphaeris hirsuta</name>
    <dbReference type="NCBI Taxonomy" id="260670"/>
    <lineage>
        <taxon>Eukaryota</taxon>
        <taxon>Fungi</taxon>
        <taxon>Dikarya</taxon>
        <taxon>Ascomycota</taxon>
        <taxon>Pezizomycotina</taxon>
        <taxon>Sordariomycetes</taxon>
        <taxon>Sordariomycetidae</taxon>
        <taxon>Sordariales</taxon>
        <taxon>Lasiosphaeriaceae</taxon>
        <taxon>Lasiosphaeris</taxon>
    </lineage>
</organism>
<comment type="caution">
    <text evidence="1">The sequence shown here is derived from an EMBL/GenBank/DDBJ whole genome shotgun (WGS) entry which is preliminary data.</text>
</comment>